<comment type="similarity">
    <text evidence="1">Belongs to the metallo-dependent hydrolases superfamily. ACMSD family.</text>
</comment>
<evidence type="ECO:0000256" key="5">
    <source>
        <dbReference type="ARBA" id="ARBA00023239"/>
    </source>
</evidence>
<keyword evidence="3 8" id="KW-0210">Decarboxylase</keyword>
<dbReference type="GO" id="GO:0016787">
    <property type="term" value="F:hydrolase activity"/>
    <property type="evidence" value="ECO:0007669"/>
    <property type="project" value="InterPro"/>
</dbReference>
<accession>A0AAD4LTU3</accession>
<keyword evidence="4" id="KW-0862">Zinc</keyword>
<dbReference type="SUPFAM" id="SSF51556">
    <property type="entry name" value="Metallo-dependent hydrolases"/>
    <property type="match status" value="1"/>
</dbReference>
<dbReference type="AlphaFoldDB" id="A0AAD4LTU3"/>
<protein>
    <recommendedName>
        <fullName evidence="7">6-methylsalicylate decarboxylase</fullName>
        <ecNumber evidence="7">4.1.1.52</ecNumber>
    </recommendedName>
</protein>
<evidence type="ECO:0000313" key="10">
    <source>
        <dbReference type="EMBL" id="KAH8999096.1"/>
    </source>
</evidence>
<dbReference type="Proteomes" id="UP001201163">
    <property type="component" value="Unassembled WGS sequence"/>
</dbReference>
<evidence type="ECO:0000256" key="8">
    <source>
        <dbReference type="RuleBase" id="RU366045"/>
    </source>
</evidence>
<dbReference type="GO" id="GO:0047596">
    <property type="term" value="F:6-methylsalicylate decarboxylase activity"/>
    <property type="evidence" value="ECO:0007669"/>
    <property type="project" value="UniProtKB-EC"/>
</dbReference>
<name>A0AAD4LTU3_9AGAM</name>
<reference evidence="10" key="1">
    <citation type="submission" date="2022-01" db="EMBL/GenBank/DDBJ databases">
        <title>Comparative genomics reveals a dynamic genome evolution in the ectomycorrhizal milk-cap (Lactarius) mushrooms.</title>
        <authorList>
            <consortium name="DOE Joint Genome Institute"/>
            <person name="Lebreton A."/>
            <person name="Tang N."/>
            <person name="Kuo A."/>
            <person name="LaButti K."/>
            <person name="Drula E."/>
            <person name="Barry K."/>
            <person name="Clum A."/>
            <person name="Lipzen A."/>
            <person name="Mousain D."/>
            <person name="Ng V."/>
            <person name="Wang R."/>
            <person name="Wang X."/>
            <person name="Dai Y."/>
            <person name="Henrissat B."/>
            <person name="Grigoriev I.V."/>
            <person name="Guerin-Laguette A."/>
            <person name="Yu F."/>
            <person name="Martin F.M."/>
        </authorList>
    </citation>
    <scope>NUCLEOTIDE SEQUENCE</scope>
    <source>
        <strain evidence="10">QP</strain>
    </source>
</reference>
<comment type="caution">
    <text evidence="10">The sequence shown here is derived from an EMBL/GenBank/DDBJ whole genome shotgun (WGS) entry which is preliminary data.</text>
</comment>
<dbReference type="GO" id="GO:0019748">
    <property type="term" value="P:secondary metabolic process"/>
    <property type="evidence" value="ECO:0007669"/>
    <property type="project" value="TreeGrafter"/>
</dbReference>
<organism evidence="10 11">
    <name type="scientific">Lactarius akahatsu</name>
    <dbReference type="NCBI Taxonomy" id="416441"/>
    <lineage>
        <taxon>Eukaryota</taxon>
        <taxon>Fungi</taxon>
        <taxon>Dikarya</taxon>
        <taxon>Basidiomycota</taxon>
        <taxon>Agaricomycotina</taxon>
        <taxon>Agaricomycetes</taxon>
        <taxon>Russulales</taxon>
        <taxon>Russulaceae</taxon>
        <taxon>Lactarius</taxon>
    </lineage>
</organism>
<feature type="domain" description="Amidohydrolase-related" evidence="9">
    <location>
        <begin position="8"/>
        <end position="306"/>
    </location>
</feature>
<evidence type="ECO:0000256" key="1">
    <source>
        <dbReference type="ARBA" id="ARBA00005871"/>
    </source>
</evidence>
<dbReference type="PANTHER" id="PTHR21240">
    <property type="entry name" value="2-AMINO-3-CARBOXYLMUCONATE-6-SEMIALDEHYDE DECARBOXYLASE"/>
    <property type="match status" value="1"/>
</dbReference>
<dbReference type="GO" id="GO:0005829">
    <property type="term" value="C:cytosol"/>
    <property type="evidence" value="ECO:0007669"/>
    <property type="project" value="TreeGrafter"/>
</dbReference>
<dbReference type="InterPro" id="IPR032465">
    <property type="entry name" value="ACMSD"/>
</dbReference>
<dbReference type="GO" id="GO:0046872">
    <property type="term" value="F:metal ion binding"/>
    <property type="evidence" value="ECO:0007669"/>
    <property type="project" value="UniProtKB-KW"/>
</dbReference>
<evidence type="ECO:0000256" key="6">
    <source>
        <dbReference type="ARBA" id="ARBA00036832"/>
    </source>
</evidence>
<dbReference type="InterPro" id="IPR006680">
    <property type="entry name" value="Amidohydro-rel"/>
</dbReference>
<dbReference type="Gene3D" id="3.20.20.140">
    <property type="entry name" value="Metal-dependent hydrolases"/>
    <property type="match status" value="1"/>
</dbReference>
<sequence length="320" mass="35165">MDTSSNRIDIHHHFFPSSLSRHVGFRTPPENLPWSADISLCAMDSLAIGLAILSLPAGVAETFDEAKNANKLMYEIVQQHQNRFAFWGSLGDWRDVKGALELIPYVFDELGAVGVAVSSSYGDGSEAKYIGDDEYDPIWSALDARGAIVFVHGTQTPSTTPIPHPTLGLPITAVPHETFKAAAHLVVSGKTRRFSRLEFILAHMGGSTLALIPRVAGLSSYMGAPLSENEIIYEFRRYWWDAALSGGCEARVVESWGLGDRVLWGSDFPAVSLDTIRWFDCDLEKAYQADPSKLENVHRRNVLRLFESRGITAALSSGPS</sequence>
<evidence type="ECO:0000256" key="2">
    <source>
        <dbReference type="ARBA" id="ARBA00022723"/>
    </source>
</evidence>
<evidence type="ECO:0000256" key="7">
    <source>
        <dbReference type="ARBA" id="ARBA00038889"/>
    </source>
</evidence>
<keyword evidence="2" id="KW-0479">Metal-binding</keyword>
<keyword evidence="5 8" id="KW-0456">Lyase</keyword>
<dbReference type="InterPro" id="IPR032466">
    <property type="entry name" value="Metal_Hydrolase"/>
</dbReference>
<dbReference type="Pfam" id="PF04909">
    <property type="entry name" value="Amidohydro_2"/>
    <property type="match status" value="1"/>
</dbReference>
<dbReference type="EC" id="4.1.1.52" evidence="7"/>
<gene>
    <name evidence="10" type="ORF">EDB92DRAFT_1832409</name>
</gene>
<dbReference type="PANTHER" id="PTHR21240:SF29">
    <property type="entry name" value="AMIDOHYDROLASE-RELATED DOMAIN-CONTAINING PROTEIN"/>
    <property type="match status" value="1"/>
</dbReference>
<proteinExistence type="inferred from homology"/>
<comment type="catalytic activity">
    <reaction evidence="6">
        <text>6-methylsalicylate + H(+) = 3-methylphenol + CO2</text>
        <dbReference type="Rhea" id="RHEA:23112"/>
        <dbReference type="ChEBI" id="CHEBI:15378"/>
        <dbReference type="ChEBI" id="CHEBI:16526"/>
        <dbReference type="ChEBI" id="CHEBI:17231"/>
        <dbReference type="ChEBI" id="CHEBI:36658"/>
        <dbReference type="EC" id="4.1.1.52"/>
    </reaction>
    <physiologicalReaction direction="left-to-right" evidence="6">
        <dbReference type="Rhea" id="RHEA:23113"/>
    </physiologicalReaction>
</comment>
<evidence type="ECO:0000256" key="4">
    <source>
        <dbReference type="ARBA" id="ARBA00022833"/>
    </source>
</evidence>
<evidence type="ECO:0000256" key="3">
    <source>
        <dbReference type="ARBA" id="ARBA00022793"/>
    </source>
</evidence>
<evidence type="ECO:0000259" key="9">
    <source>
        <dbReference type="Pfam" id="PF04909"/>
    </source>
</evidence>
<evidence type="ECO:0000313" key="11">
    <source>
        <dbReference type="Proteomes" id="UP001201163"/>
    </source>
</evidence>
<dbReference type="EMBL" id="JAKELL010000004">
    <property type="protein sequence ID" value="KAH8999096.1"/>
    <property type="molecule type" value="Genomic_DNA"/>
</dbReference>
<keyword evidence="11" id="KW-1185">Reference proteome</keyword>